<dbReference type="InParanoid" id="A0A286UWE4"/>
<organism evidence="6 7">
    <name type="scientific">Pyrrhoderma noxium</name>
    <dbReference type="NCBI Taxonomy" id="2282107"/>
    <lineage>
        <taxon>Eukaryota</taxon>
        <taxon>Fungi</taxon>
        <taxon>Dikarya</taxon>
        <taxon>Basidiomycota</taxon>
        <taxon>Agaricomycotina</taxon>
        <taxon>Agaricomycetes</taxon>
        <taxon>Hymenochaetales</taxon>
        <taxon>Hymenochaetaceae</taxon>
        <taxon>Pyrrhoderma</taxon>
    </lineage>
</organism>
<gene>
    <name evidence="6" type="ORF">PNOK_0096600</name>
</gene>
<dbReference type="GO" id="GO:0012505">
    <property type="term" value="C:endomembrane system"/>
    <property type="evidence" value="ECO:0007669"/>
    <property type="project" value="UniProtKB-SubCell"/>
</dbReference>
<evidence type="ECO:0000256" key="2">
    <source>
        <dbReference type="ARBA" id="ARBA00022692"/>
    </source>
</evidence>
<keyword evidence="3 5" id="KW-1133">Transmembrane helix</keyword>
<evidence type="ECO:0000256" key="1">
    <source>
        <dbReference type="ARBA" id="ARBA00004127"/>
    </source>
</evidence>
<keyword evidence="2 5" id="KW-0812">Transmembrane</keyword>
<accession>A0A286UWE4</accession>
<evidence type="ECO:0000256" key="4">
    <source>
        <dbReference type="ARBA" id="ARBA00023136"/>
    </source>
</evidence>
<reference evidence="6 7" key="1">
    <citation type="journal article" date="2017" name="Mol. Ecol.">
        <title>Comparative and population genomic landscape of Phellinus noxius: A hypervariable fungus causing root rot in trees.</title>
        <authorList>
            <person name="Chung C.L."/>
            <person name="Lee T.J."/>
            <person name="Akiba M."/>
            <person name="Lee H.H."/>
            <person name="Kuo T.H."/>
            <person name="Liu D."/>
            <person name="Ke H.M."/>
            <person name="Yokoi T."/>
            <person name="Roa M.B."/>
            <person name="Lu M.J."/>
            <person name="Chang Y.Y."/>
            <person name="Ann P.J."/>
            <person name="Tsai J.N."/>
            <person name="Chen C.Y."/>
            <person name="Tzean S.S."/>
            <person name="Ota Y."/>
            <person name="Hattori T."/>
            <person name="Sahashi N."/>
            <person name="Liou R.F."/>
            <person name="Kikuchi T."/>
            <person name="Tsai I.J."/>
        </authorList>
    </citation>
    <scope>NUCLEOTIDE SEQUENCE [LARGE SCALE GENOMIC DNA]</scope>
    <source>
        <strain evidence="6 7">FFPRI411160</strain>
    </source>
</reference>
<feature type="transmembrane region" description="Helical" evidence="5">
    <location>
        <begin position="215"/>
        <end position="234"/>
    </location>
</feature>
<dbReference type="Proteomes" id="UP000217199">
    <property type="component" value="Unassembled WGS sequence"/>
</dbReference>
<dbReference type="EMBL" id="NBII01000001">
    <property type="protein sequence ID" value="PAV23898.1"/>
    <property type="molecule type" value="Genomic_DNA"/>
</dbReference>
<keyword evidence="4 5" id="KW-0472">Membrane</keyword>
<feature type="transmembrane region" description="Helical" evidence="5">
    <location>
        <begin position="73"/>
        <end position="95"/>
    </location>
</feature>
<feature type="transmembrane region" description="Helical" evidence="5">
    <location>
        <begin position="115"/>
        <end position="133"/>
    </location>
</feature>
<dbReference type="OrthoDB" id="419711at2759"/>
<comment type="subcellular location">
    <subcellularLocation>
        <location evidence="1">Endomembrane system</location>
        <topology evidence="1">Multi-pass membrane protein</topology>
    </subcellularLocation>
</comment>
<keyword evidence="7" id="KW-1185">Reference proteome</keyword>
<evidence type="ECO:0000313" key="6">
    <source>
        <dbReference type="EMBL" id="PAV23898.1"/>
    </source>
</evidence>
<proteinExistence type="predicted"/>
<protein>
    <submittedName>
        <fullName evidence="6">Uncharacterized protein</fullName>
    </submittedName>
</protein>
<evidence type="ECO:0000256" key="5">
    <source>
        <dbReference type="SAM" id="Phobius"/>
    </source>
</evidence>
<dbReference type="Pfam" id="PF04750">
    <property type="entry name" value="Far-17a_AIG1"/>
    <property type="match status" value="1"/>
</dbReference>
<feature type="transmembrane region" description="Helical" evidence="5">
    <location>
        <begin position="254"/>
        <end position="273"/>
    </location>
</feature>
<evidence type="ECO:0000313" key="7">
    <source>
        <dbReference type="Proteomes" id="UP000217199"/>
    </source>
</evidence>
<dbReference type="PANTHER" id="PTHR12242:SF1">
    <property type="entry name" value="MYND-TYPE DOMAIN-CONTAINING PROTEIN"/>
    <property type="match status" value="1"/>
</dbReference>
<sequence>MDSLAVAIQGDERISVKESSSQYSVRSKDDDYSVYGLPSDAHDMKSLYEFLGVSTPFDPRAQFTTSPFLSPGLLAACRLLIAFYILFTLIFVLVWDAVRLHSANSYFSYFTELSNIGLCSYFFASGVQTFVYARSGGRSYPLERWPKFLQFLHILLFSTITTFPILVTIVYWGELYPQSPFSDAFGAWENVSLHALNTVFAFFEITTTNAGPTPYNHCIFIVLLLACYLGVAYITHATQGFYTYGFLNPSNKSSGVLVAWIIGIGVAGVKINGRGKRPCGGA</sequence>
<dbReference type="AlphaFoldDB" id="A0A286UWE4"/>
<comment type="caution">
    <text evidence="6">The sequence shown here is derived from an EMBL/GenBank/DDBJ whole genome shotgun (WGS) entry which is preliminary data.</text>
</comment>
<dbReference type="InterPro" id="IPR006838">
    <property type="entry name" value="ADTRP_AIG1"/>
</dbReference>
<evidence type="ECO:0000256" key="3">
    <source>
        <dbReference type="ARBA" id="ARBA00022989"/>
    </source>
</evidence>
<dbReference type="STRING" id="2282107.A0A286UWE4"/>
<dbReference type="PANTHER" id="PTHR12242">
    <property type="entry name" value="OS02G0130600 PROTEIN-RELATED"/>
    <property type="match status" value="1"/>
</dbReference>
<name>A0A286UWE4_9AGAM</name>
<feature type="transmembrane region" description="Helical" evidence="5">
    <location>
        <begin position="154"/>
        <end position="173"/>
    </location>
</feature>
<dbReference type="GO" id="GO:0016020">
    <property type="term" value="C:membrane"/>
    <property type="evidence" value="ECO:0007669"/>
    <property type="project" value="InterPro"/>
</dbReference>